<dbReference type="SUPFAM" id="SSF88946">
    <property type="entry name" value="Sigma2 domain of RNA polymerase sigma factors"/>
    <property type="match status" value="1"/>
</dbReference>
<accession>A0A1H0RWB4</accession>
<dbReference type="CDD" id="cd06171">
    <property type="entry name" value="Sigma70_r4"/>
    <property type="match status" value="1"/>
</dbReference>
<dbReference type="GO" id="GO:0006352">
    <property type="term" value="P:DNA-templated transcription initiation"/>
    <property type="evidence" value="ECO:0007669"/>
    <property type="project" value="InterPro"/>
</dbReference>
<dbReference type="InterPro" id="IPR036388">
    <property type="entry name" value="WH-like_DNA-bd_sf"/>
</dbReference>
<feature type="domain" description="RNA polymerase sigma-70 region 2" evidence="6">
    <location>
        <begin position="11"/>
        <end position="75"/>
    </location>
</feature>
<feature type="domain" description="RNA polymerase sigma factor 70 region 4 type 2" evidence="7">
    <location>
        <begin position="98"/>
        <end position="150"/>
    </location>
</feature>
<dbReference type="InterPro" id="IPR013324">
    <property type="entry name" value="RNA_pol_sigma_r3/r4-like"/>
</dbReference>
<evidence type="ECO:0000259" key="6">
    <source>
        <dbReference type="Pfam" id="PF04542"/>
    </source>
</evidence>
<keyword evidence="4" id="KW-0238">DNA-binding</keyword>
<evidence type="ECO:0000256" key="2">
    <source>
        <dbReference type="ARBA" id="ARBA00023015"/>
    </source>
</evidence>
<protein>
    <submittedName>
        <fullName evidence="8">RNA polymerase sigma-70 factor, sigma-E family</fullName>
    </submittedName>
</protein>
<dbReference type="InterPro" id="IPR014325">
    <property type="entry name" value="RNA_pol_sigma-E_actinobac"/>
</dbReference>
<dbReference type="NCBIfam" id="TIGR02983">
    <property type="entry name" value="SigE-fam_strep"/>
    <property type="match status" value="1"/>
</dbReference>
<dbReference type="Pfam" id="PF04542">
    <property type="entry name" value="Sigma70_r2"/>
    <property type="match status" value="1"/>
</dbReference>
<proteinExistence type="inferred from homology"/>
<dbReference type="InterPro" id="IPR013325">
    <property type="entry name" value="RNA_pol_sigma_r2"/>
</dbReference>
<evidence type="ECO:0000259" key="7">
    <source>
        <dbReference type="Pfam" id="PF08281"/>
    </source>
</evidence>
<gene>
    <name evidence="8" type="ORF">SAMN04515671_3785</name>
</gene>
<dbReference type="InterPro" id="IPR013249">
    <property type="entry name" value="RNA_pol_sigma70_r4_t2"/>
</dbReference>
<dbReference type="InterPro" id="IPR039425">
    <property type="entry name" value="RNA_pol_sigma-70-like"/>
</dbReference>
<dbReference type="InterPro" id="IPR007627">
    <property type="entry name" value="RNA_pol_sigma70_r2"/>
</dbReference>
<keyword evidence="5" id="KW-0804">Transcription</keyword>
<comment type="similarity">
    <text evidence="1">Belongs to the sigma-70 factor family. ECF subfamily.</text>
</comment>
<dbReference type="Pfam" id="PF08281">
    <property type="entry name" value="Sigma70_r4_2"/>
    <property type="match status" value="1"/>
</dbReference>
<dbReference type="PANTHER" id="PTHR43133">
    <property type="entry name" value="RNA POLYMERASE ECF-TYPE SIGMA FACTO"/>
    <property type="match status" value="1"/>
</dbReference>
<dbReference type="GO" id="GO:0016987">
    <property type="term" value="F:sigma factor activity"/>
    <property type="evidence" value="ECO:0007669"/>
    <property type="project" value="UniProtKB-KW"/>
</dbReference>
<dbReference type="RefSeq" id="WP_197676265.1">
    <property type="nucleotide sequence ID" value="NZ_LT629710.1"/>
</dbReference>
<keyword evidence="2" id="KW-0805">Transcription regulation</keyword>
<reference evidence="8 9" key="1">
    <citation type="submission" date="2016-10" db="EMBL/GenBank/DDBJ databases">
        <authorList>
            <person name="de Groot N.N."/>
        </authorList>
    </citation>
    <scope>NUCLEOTIDE SEQUENCE [LARGE SCALE GENOMIC DNA]</scope>
    <source>
        <strain evidence="9">P4-7,KCTC 19426,CECT 7604</strain>
    </source>
</reference>
<dbReference type="InterPro" id="IPR014284">
    <property type="entry name" value="RNA_pol_sigma-70_dom"/>
</dbReference>
<sequence>MTAEGFEEYARAHRPGLVRAAYLLTGDAELAEDLVQATLLRVWQRWARVSTVSNVDGYVYQVMFTRFVSWRRRLWSGEHPHADVPEGEHESPDVASRLSLEAAIRLLPPRQRAVLILRYYLDLTETDAAEAMGCSVGTVKSQSSRALAKLRATASVVREQPDPIQTEGGVVRGV</sequence>
<dbReference type="SUPFAM" id="SSF88659">
    <property type="entry name" value="Sigma3 and sigma4 domains of RNA polymerase sigma factors"/>
    <property type="match status" value="1"/>
</dbReference>
<dbReference type="Proteomes" id="UP000198741">
    <property type="component" value="Chromosome I"/>
</dbReference>
<dbReference type="Gene3D" id="1.10.1740.10">
    <property type="match status" value="1"/>
</dbReference>
<evidence type="ECO:0000256" key="5">
    <source>
        <dbReference type="ARBA" id="ARBA00023163"/>
    </source>
</evidence>
<dbReference type="AlphaFoldDB" id="A0A1H0RWB4"/>
<dbReference type="GO" id="GO:0003677">
    <property type="term" value="F:DNA binding"/>
    <property type="evidence" value="ECO:0007669"/>
    <property type="project" value="UniProtKB-KW"/>
</dbReference>
<evidence type="ECO:0000256" key="3">
    <source>
        <dbReference type="ARBA" id="ARBA00023082"/>
    </source>
</evidence>
<evidence type="ECO:0000313" key="8">
    <source>
        <dbReference type="EMBL" id="SDP33871.1"/>
    </source>
</evidence>
<dbReference type="STRING" id="1090615.SAMN04515671_3785"/>
<organism evidence="8 9">
    <name type="scientific">Nakamurella panacisegetis</name>
    <dbReference type="NCBI Taxonomy" id="1090615"/>
    <lineage>
        <taxon>Bacteria</taxon>
        <taxon>Bacillati</taxon>
        <taxon>Actinomycetota</taxon>
        <taxon>Actinomycetes</taxon>
        <taxon>Nakamurellales</taxon>
        <taxon>Nakamurellaceae</taxon>
        <taxon>Nakamurella</taxon>
    </lineage>
</organism>
<dbReference type="PANTHER" id="PTHR43133:SF50">
    <property type="entry name" value="ECF RNA POLYMERASE SIGMA FACTOR SIGM"/>
    <property type="match status" value="1"/>
</dbReference>
<evidence type="ECO:0000256" key="1">
    <source>
        <dbReference type="ARBA" id="ARBA00010641"/>
    </source>
</evidence>
<evidence type="ECO:0000256" key="4">
    <source>
        <dbReference type="ARBA" id="ARBA00023125"/>
    </source>
</evidence>
<evidence type="ECO:0000313" key="9">
    <source>
        <dbReference type="Proteomes" id="UP000198741"/>
    </source>
</evidence>
<dbReference type="EMBL" id="LT629710">
    <property type="protein sequence ID" value="SDP33871.1"/>
    <property type="molecule type" value="Genomic_DNA"/>
</dbReference>
<dbReference type="Gene3D" id="1.10.10.10">
    <property type="entry name" value="Winged helix-like DNA-binding domain superfamily/Winged helix DNA-binding domain"/>
    <property type="match status" value="1"/>
</dbReference>
<dbReference type="NCBIfam" id="TIGR02937">
    <property type="entry name" value="sigma70-ECF"/>
    <property type="match status" value="1"/>
</dbReference>
<keyword evidence="3" id="KW-0731">Sigma factor</keyword>
<name>A0A1H0RWB4_9ACTN</name>
<keyword evidence="9" id="KW-1185">Reference proteome</keyword>